<feature type="compositionally biased region" description="Low complexity" evidence="2">
    <location>
        <begin position="76"/>
        <end position="85"/>
    </location>
</feature>
<dbReference type="PROSITE" id="PS50822">
    <property type="entry name" value="PIWI"/>
    <property type="match status" value="1"/>
</dbReference>
<dbReference type="InterPro" id="IPR036397">
    <property type="entry name" value="RNaseH_sf"/>
</dbReference>
<dbReference type="CDD" id="cd04657">
    <property type="entry name" value="Piwi_ago-like"/>
    <property type="match status" value="1"/>
</dbReference>
<dbReference type="InterPro" id="IPR032472">
    <property type="entry name" value="ArgoL2"/>
</dbReference>
<dbReference type="InterPro" id="IPR003165">
    <property type="entry name" value="Piwi"/>
</dbReference>
<evidence type="ECO:0000313" key="5">
    <source>
        <dbReference type="EMBL" id="GFU10344.1"/>
    </source>
</evidence>
<dbReference type="Proteomes" id="UP000887013">
    <property type="component" value="Unassembled WGS sequence"/>
</dbReference>
<accession>A0A8X6UAM5</accession>
<feature type="compositionally biased region" description="Low complexity" evidence="2">
    <location>
        <begin position="27"/>
        <end position="37"/>
    </location>
</feature>
<organism evidence="5 6">
    <name type="scientific">Nephila pilipes</name>
    <name type="common">Giant wood spider</name>
    <name type="synonym">Nephila maculata</name>
    <dbReference type="NCBI Taxonomy" id="299642"/>
    <lineage>
        <taxon>Eukaryota</taxon>
        <taxon>Metazoa</taxon>
        <taxon>Ecdysozoa</taxon>
        <taxon>Arthropoda</taxon>
        <taxon>Chelicerata</taxon>
        <taxon>Arachnida</taxon>
        <taxon>Araneae</taxon>
        <taxon>Araneomorphae</taxon>
        <taxon>Entelegynae</taxon>
        <taxon>Araneoidea</taxon>
        <taxon>Nephilidae</taxon>
        <taxon>Nephila</taxon>
    </lineage>
</organism>
<evidence type="ECO:0000313" key="6">
    <source>
        <dbReference type="Proteomes" id="UP000887013"/>
    </source>
</evidence>
<dbReference type="Gene3D" id="3.30.420.10">
    <property type="entry name" value="Ribonuclease H-like superfamily/Ribonuclease H"/>
    <property type="match status" value="1"/>
</dbReference>
<feature type="domain" description="PAZ" evidence="3">
    <location>
        <begin position="380"/>
        <end position="495"/>
    </location>
</feature>
<reference evidence="5" key="1">
    <citation type="submission" date="2020-08" db="EMBL/GenBank/DDBJ databases">
        <title>Multicomponent nature underlies the extraordinary mechanical properties of spider dragline silk.</title>
        <authorList>
            <person name="Kono N."/>
            <person name="Nakamura H."/>
            <person name="Mori M."/>
            <person name="Yoshida Y."/>
            <person name="Ohtoshi R."/>
            <person name="Malay A.D."/>
            <person name="Moran D.A.P."/>
            <person name="Tomita M."/>
            <person name="Numata K."/>
            <person name="Arakawa K."/>
        </authorList>
    </citation>
    <scope>NUCLEOTIDE SEQUENCE</scope>
</reference>
<name>A0A8X6UAM5_NEPPI</name>
<dbReference type="Pfam" id="PF16488">
    <property type="entry name" value="ArgoL2"/>
    <property type="match status" value="1"/>
</dbReference>
<evidence type="ECO:0000256" key="1">
    <source>
        <dbReference type="RuleBase" id="RU361178"/>
    </source>
</evidence>
<dbReference type="Pfam" id="PF02170">
    <property type="entry name" value="PAZ"/>
    <property type="match status" value="1"/>
</dbReference>
<dbReference type="SMART" id="SM00949">
    <property type="entry name" value="PAZ"/>
    <property type="match status" value="1"/>
</dbReference>
<feature type="domain" description="Piwi" evidence="4">
    <location>
        <begin position="660"/>
        <end position="970"/>
    </location>
</feature>
<dbReference type="Pfam" id="PF16486">
    <property type="entry name" value="ArgoN"/>
    <property type="match status" value="1"/>
</dbReference>
<dbReference type="Pfam" id="PF08699">
    <property type="entry name" value="ArgoL1"/>
    <property type="match status" value="1"/>
</dbReference>
<dbReference type="SUPFAM" id="SSF53098">
    <property type="entry name" value="Ribonuclease H-like"/>
    <property type="match status" value="1"/>
</dbReference>
<dbReference type="GO" id="GO:0003723">
    <property type="term" value="F:RNA binding"/>
    <property type="evidence" value="ECO:0007669"/>
    <property type="project" value="InterPro"/>
</dbReference>
<feature type="compositionally biased region" description="Basic and acidic residues" evidence="2">
    <location>
        <begin position="104"/>
        <end position="118"/>
    </location>
</feature>
<dbReference type="InterPro" id="IPR045246">
    <property type="entry name" value="Piwi_ago-like"/>
</dbReference>
<dbReference type="Pfam" id="PF02171">
    <property type="entry name" value="Piwi"/>
    <property type="match status" value="1"/>
</dbReference>
<dbReference type="OrthoDB" id="6422329at2759"/>
<dbReference type="InterPro" id="IPR012337">
    <property type="entry name" value="RNaseH-like_sf"/>
</dbReference>
<gene>
    <name evidence="5" type="primary">ago2</name>
    <name evidence="5" type="ORF">NPIL_385111</name>
</gene>
<dbReference type="InterPro" id="IPR032473">
    <property type="entry name" value="Argonaute_Mid_dom"/>
</dbReference>
<dbReference type="InterPro" id="IPR014811">
    <property type="entry name" value="ArgoL1"/>
</dbReference>
<dbReference type="InterPro" id="IPR036085">
    <property type="entry name" value="PAZ_dom_sf"/>
</dbReference>
<feature type="region of interest" description="Disordered" evidence="2">
    <location>
        <begin position="1"/>
        <end position="120"/>
    </location>
</feature>
<dbReference type="PROSITE" id="PS50821">
    <property type="entry name" value="PAZ"/>
    <property type="match status" value="1"/>
</dbReference>
<sequence length="1011" mass="113431">MPPKGRGHPFPPGLVQQRPQTPPGFSQQRPPGLGQQRPPGPPGSGQQRPPGLGQQGPPGLGQQRLPGPGQQGPPGLGQQRQQGPPESAPQRPPVSISTPASETAHAKTETKPKARTVDPSEVGIVVHHKEAIESQFPAKPPAGRLGRPIKLISNCVALQAPTGNVYHYDVEIVSKGHSITMKDAPGKSEDKKKDDKKYRCLSTKRNREIVNLMVDTNAAFRGQFPAYDGMKNLYTRKPLNIKNVLKCNIQIEDSDNPGNPDDPRGRRTENFEIFIKPVQKNEFGDCTISLDPLHALFEGKVKSVPQEAVMAIETILRHGPCKRFTPVGRSFFYPPAPQDIHPLGGGLEIWFGYHQSMRLGQWKPMVNIDLTATGFYQSGPVIDYMKEILGIRDIQQVGSLRDSDIARVNKELKNMRIQVTHLRYKRKYRAVGLTRESANRLEFTTNIDGKDVRQTVARYFEQTYRRLQYPHLPCVQVNPAKKGIYIPIEVCELVEGQHCKKKLDEKQTAEMIKFTAKPPKKRFDEIRDSLKRANFNMDPVLKEFGVKVSPEPISLDGRVIEAPNVRYLEHKVKPRDGSWDMREKKYFQPAVINCWVLLSFANPRYCGDQNLDRFAKLLCNIASEQGMNISRPAAVEIIDSRRQKPQDILSFVKKKYNADLAVVVVPAMNKSIYGEVKQAAETVLGLVTQCIKEESVCRKCTPPLVSNLCQKINAKMGGVNNSLTPGETPPILRKPVIIIGADVTHPGPSHEIKPSIAACVGSLDAHPSRYAVTIRAQTNMNEKKESIEIILDLKGMVLELLKAFYKNTRGRKPEKIIFYRDGVSEGQFDKVKKHEVNCIREACRQLEAGYEPGITFIVVQKRHHVRFLPFDDRQGAGKMRNIPPGTTIDNTVVHPLNFDFFLCSHFGLQGTSRPCHYTVIEDDNEFTADELQKLSYYLCHTFVRCTKSISTPAPVQYAHLAAFRARQHLLTQNDESSGVSSDSSFTYRELPENVIKAIKVVESLKNTMYFV</sequence>
<dbReference type="Pfam" id="PF16487">
    <property type="entry name" value="ArgoMid"/>
    <property type="match status" value="1"/>
</dbReference>
<dbReference type="EMBL" id="BMAW01124981">
    <property type="protein sequence ID" value="GFU10344.1"/>
    <property type="molecule type" value="Genomic_DNA"/>
</dbReference>
<dbReference type="GO" id="GO:0034587">
    <property type="term" value="P:piRNA processing"/>
    <property type="evidence" value="ECO:0007669"/>
    <property type="project" value="UniProtKB-ARBA"/>
</dbReference>
<keyword evidence="6" id="KW-1185">Reference proteome</keyword>
<evidence type="ECO:0000259" key="4">
    <source>
        <dbReference type="PROSITE" id="PS50822"/>
    </source>
</evidence>
<dbReference type="Gene3D" id="2.170.260.10">
    <property type="entry name" value="paz domain"/>
    <property type="match status" value="1"/>
</dbReference>
<dbReference type="SUPFAM" id="SSF101690">
    <property type="entry name" value="PAZ domain"/>
    <property type="match status" value="1"/>
</dbReference>
<dbReference type="Gene3D" id="3.40.50.2300">
    <property type="match status" value="1"/>
</dbReference>
<dbReference type="SMART" id="SM01163">
    <property type="entry name" value="DUF1785"/>
    <property type="match status" value="1"/>
</dbReference>
<dbReference type="InterPro" id="IPR032474">
    <property type="entry name" value="Argonaute_N"/>
</dbReference>
<comment type="similarity">
    <text evidence="1">Belongs to the argonaute family.</text>
</comment>
<dbReference type="AlphaFoldDB" id="A0A8X6UAM5"/>
<evidence type="ECO:0000256" key="2">
    <source>
        <dbReference type="SAM" id="MobiDB-lite"/>
    </source>
</evidence>
<dbReference type="SMART" id="SM00950">
    <property type="entry name" value="Piwi"/>
    <property type="match status" value="1"/>
</dbReference>
<comment type="caution">
    <text evidence="5">The sequence shown here is derived from an EMBL/GenBank/DDBJ whole genome shotgun (WGS) entry which is preliminary data.</text>
</comment>
<dbReference type="PANTHER" id="PTHR22891">
    <property type="entry name" value="EUKARYOTIC TRANSLATION INITIATION FACTOR 2C"/>
    <property type="match status" value="1"/>
</dbReference>
<evidence type="ECO:0000259" key="3">
    <source>
        <dbReference type="PROSITE" id="PS50821"/>
    </source>
</evidence>
<proteinExistence type="inferred from homology"/>
<dbReference type="InterPro" id="IPR003100">
    <property type="entry name" value="PAZ_dom"/>
</dbReference>
<dbReference type="CDD" id="cd02846">
    <property type="entry name" value="PAZ_argonaute_like"/>
    <property type="match status" value="1"/>
</dbReference>
<feature type="compositionally biased region" description="Polar residues" evidence="2">
    <location>
        <begin position="17"/>
        <end position="26"/>
    </location>
</feature>
<protein>
    <submittedName>
        <fullName evidence="5">Protein argonaute-2</fullName>
    </submittedName>
</protein>